<dbReference type="PANTHER" id="PTHR35008:SF4">
    <property type="entry name" value="BLL4482 PROTEIN"/>
    <property type="match status" value="1"/>
</dbReference>
<dbReference type="PROSITE" id="PS51007">
    <property type="entry name" value="CYTC"/>
    <property type="match status" value="1"/>
</dbReference>
<dbReference type="Gene3D" id="1.10.760.10">
    <property type="entry name" value="Cytochrome c-like domain"/>
    <property type="match status" value="1"/>
</dbReference>
<dbReference type="GO" id="GO:0020037">
    <property type="term" value="F:heme binding"/>
    <property type="evidence" value="ECO:0007669"/>
    <property type="project" value="InterPro"/>
</dbReference>
<evidence type="ECO:0000256" key="2">
    <source>
        <dbReference type="ARBA" id="ARBA00022723"/>
    </source>
</evidence>
<dbReference type="AlphaFoldDB" id="A0A1P8KL37"/>
<dbReference type="GO" id="GO:0046872">
    <property type="term" value="F:metal ion binding"/>
    <property type="evidence" value="ECO:0007669"/>
    <property type="project" value="UniProtKB-KW"/>
</dbReference>
<dbReference type="InterPro" id="IPR036909">
    <property type="entry name" value="Cyt_c-like_dom_sf"/>
</dbReference>
<dbReference type="STRING" id="1850254.LPB137_04995"/>
<dbReference type="Pfam" id="PF13442">
    <property type="entry name" value="Cytochrome_CBB3"/>
    <property type="match status" value="1"/>
</dbReference>
<organism evidence="6 7">
    <name type="scientific">Poseidonibacter parvus</name>
    <dbReference type="NCBI Taxonomy" id="1850254"/>
    <lineage>
        <taxon>Bacteria</taxon>
        <taxon>Pseudomonadati</taxon>
        <taxon>Campylobacterota</taxon>
        <taxon>Epsilonproteobacteria</taxon>
        <taxon>Campylobacterales</taxon>
        <taxon>Arcobacteraceae</taxon>
        <taxon>Poseidonibacter</taxon>
    </lineage>
</organism>
<dbReference type="RefSeq" id="WP_076085214.1">
    <property type="nucleotide sequence ID" value="NZ_CP019070.1"/>
</dbReference>
<dbReference type="EMBL" id="CP019070">
    <property type="protein sequence ID" value="APW65245.1"/>
    <property type="molecule type" value="Genomic_DNA"/>
</dbReference>
<keyword evidence="3 4" id="KW-0408">Iron</keyword>
<keyword evidence="7" id="KW-1185">Reference proteome</keyword>
<keyword evidence="1 4" id="KW-0349">Heme</keyword>
<evidence type="ECO:0000256" key="3">
    <source>
        <dbReference type="ARBA" id="ARBA00023004"/>
    </source>
</evidence>
<keyword evidence="2 4" id="KW-0479">Metal-binding</keyword>
<name>A0A1P8KL37_9BACT</name>
<evidence type="ECO:0000256" key="4">
    <source>
        <dbReference type="PROSITE-ProRule" id="PRU00433"/>
    </source>
</evidence>
<dbReference type="OrthoDB" id="9773456at2"/>
<gene>
    <name evidence="6" type="ORF">LPB137_04995</name>
</gene>
<dbReference type="GO" id="GO:0009055">
    <property type="term" value="F:electron transfer activity"/>
    <property type="evidence" value="ECO:0007669"/>
    <property type="project" value="InterPro"/>
</dbReference>
<dbReference type="Proteomes" id="UP000186074">
    <property type="component" value="Chromosome"/>
</dbReference>
<sequence length="147" mass="16935">MKNYLIPIGLLVLGITIYSFDFNKDKVDGRWYSKEQVSLGKEVFLKNCASCHGEKAEKTVEWRKTLADGSYPPPPLNDKAHAWHHPKWQLMQIIDNGGAAYGGKMPGFKDTLTNTEKEATIAYFQTFWGDEFYNLWKDKRKGLEDKK</sequence>
<dbReference type="InterPro" id="IPR051459">
    <property type="entry name" value="Cytochrome_c-type_DH"/>
</dbReference>
<reference evidence="6 7" key="1">
    <citation type="submission" date="2017-01" db="EMBL/GenBank/DDBJ databases">
        <title>Genome sequencing of Arcobacter sp. LPB0137.</title>
        <authorList>
            <person name="Lee G.-W."/>
            <person name="Yi H."/>
        </authorList>
    </citation>
    <scope>NUCLEOTIDE SEQUENCE [LARGE SCALE GENOMIC DNA]</scope>
    <source>
        <strain evidence="6 7">LPB0137</strain>
    </source>
</reference>
<dbReference type="KEGG" id="alp:LPB137_04995"/>
<evidence type="ECO:0000313" key="7">
    <source>
        <dbReference type="Proteomes" id="UP000186074"/>
    </source>
</evidence>
<proteinExistence type="predicted"/>
<dbReference type="InterPro" id="IPR009056">
    <property type="entry name" value="Cyt_c-like_dom"/>
</dbReference>
<dbReference type="PANTHER" id="PTHR35008">
    <property type="entry name" value="BLL4482 PROTEIN-RELATED"/>
    <property type="match status" value="1"/>
</dbReference>
<dbReference type="SUPFAM" id="SSF46626">
    <property type="entry name" value="Cytochrome c"/>
    <property type="match status" value="1"/>
</dbReference>
<protein>
    <recommendedName>
        <fullName evidence="5">Cytochrome c domain-containing protein</fullName>
    </recommendedName>
</protein>
<accession>A0A1P8KL37</accession>
<evidence type="ECO:0000313" key="6">
    <source>
        <dbReference type="EMBL" id="APW65245.1"/>
    </source>
</evidence>
<feature type="domain" description="Cytochrome c" evidence="5">
    <location>
        <begin position="35"/>
        <end position="128"/>
    </location>
</feature>
<evidence type="ECO:0000256" key="1">
    <source>
        <dbReference type="ARBA" id="ARBA00022617"/>
    </source>
</evidence>
<evidence type="ECO:0000259" key="5">
    <source>
        <dbReference type="PROSITE" id="PS51007"/>
    </source>
</evidence>